<gene>
    <name evidence="10" type="ORF">DFR52_101558</name>
</gene>
<evidence type="ECO:0000256" key="6">
    <source>
        <dbReference type="ARBA" id="ARBA00023316"/>
    </source>
</evidence>
<name>A0A317PRS5_9HYPH</name>
<organism evidence="10 11">
    <name type="scientific">Hoeflea marina</name>
    <dbReference type="NCBI Taxonomy" id="274592"/>
    <lineage>
        <taxon>Bacteria</taxon>
        <taxon>Pseudomonadati</taxon>
        <taxon>Pseudomonadota</taxon>
        <taxon>Alphaproteobacteria</taxon>
        <taxon>Hyphomicrobiales</taxon>
        <taxon>Rhizobiaceae</taxon>
        <taxon>Hoeflea</taxon>
    </lineage>
</organism>
<reference evidence="10 11" key="1">
    <citation type="submission" date="2018-05" db="EMBL/GenBank/DDBJ databases">
        <title>Genomic Encyclopedia of Type Strains, Phase IV (KMG-IV): sequencing the most valuable type-strain genomes for metagenomic binning, comparative biology and taxonomic classification.</title>
        <authorList>
            <person name="Goeker M."/>
        </authorList>
    </citation>
    <scope>NUCLEOTIDE SEQUENCE [LARGE SCALE GENOMIC DNA]</scope>
    <source>
        <strain evidence="10 11">DSM 16791</strain>
    </source>
</reference>
<dbReference type="GO" id="GO:0004180">
    <property type="term" value="F:carboxypeptidase activity"/>
    <property type="evidence" value="ECO:0007669"/>
    <property type="project" value="UniProtKB-ARBA"/>
</dbReference>
<evidence type="ECO:0000256" key="8">
    <source>
        <dbReference type="SAM" id="MobiDB-lite"/>
    </source>
</evidence>
<accession>A0A317PRS5</accession>
<proteinExistence type="inferred from homology"/>
<evidence type="ECO:0000313" key="11">
    <source>
        <dbReference type="Proteomes" id="UP000246352"/>
    </source>
</evidence>
<dbReference type="CDD" id="cd16913">
    <property type="entry name" value="YkuD_like"/>
    <property type="match status" value="1"/>
</dbReference>
<evidence type="ECO:0000313" key="10">
    <source>
        <dbReference type="EMBL" id="PWW03869.1"/>
    </source>
</evidence>
<evidence type="ECO:0000256" key="1">
    <source>
        <dbReference type="ARBA" id="ARBA00004752"/>
    </source>
</evidence>
<dbReference type="SUPFAM" id="SSF141523">
    <property type="entry name" value="L,D-transpeptidase catalytic domain-like"/>
    <property type="match status" value="1"/>
</dbReference>
<keyword evidence="6 7" id="KW-0961">Cell wall biogenesis/degradation</keyword>
<dbReference type="EMBL" id="QGTR01000001">
    <property type="protein sequence ID" value="PWW03869.1"/>
    <property type="molecule type" value="Genomic_DNA"/>
</dbReference>
<dbReference type="Proteomes" id="UP000246352">
    <property type="component" value="Unassembled WGS sequence"/>
</dbReference>
<evidence type="ECO:0000259" key="9">
    <source>
        <dbReference type="PROSITE" id="PS52029"/>
    </source>
</evidence>
<evidence type="ECO:0000256" key="4">
    <source>
        <dbReference type="ARBA" id="ARBA00022960"/>
    </source>
</evidence>
<evidence type="ECO:0000256" key="5">
    <source>
        <dbReference type="ARBA" id="ARBA00022984"/>
    </source>
</evidence>
<dbReference type="InterPro" id="IPR005490">
    <property type="entry name" value="LD_TPept_cat_dom"/>
</dbReference>
<protein>
    <submittedName>
        <fullName evidence="10">Murein L,D-transpeptidase YafK</fullName>
    </submittedName>
</protein>
<dbReference type="AlphaFoldDB" id="A0A317PRS5"/>
<dbReference type="GO" id="GO:0071555">
    <property type="term" value="P:cell wall organization"/>
    <property type="evidence" value="ECO:0007669"/>
    <property type="project" value="UniProtKB-UniRule"/>
</dbReference>
<comment type="pathway">
    <text evidence="1 7">Cell wall biogenesis; peptidoglycan biosynthesis.</text>
</comment>
<feature type="active site" description="Proton donor/acceptor" evidence="7">
    <location>
        <position position="158"/>
    </location>
</feature>
<dbReference type="GO" id="GO:0016740">
    <property type="term" value="F:transferase activity"/>
    <property type="evidence" value="ECO:0007669"/>
    <property type="project" value="UniProtKB-KW"/>
</dbReference>
<evidence type="ECO:0000256" key="2">
    <source>
        <dbReference type="ARBA" id="ARBA00005992"/>
    </source>
</evidence>
<dbReference type="PANTHER" id="PTHR36699">
    <property type="entry name" value="LD-TRANSPEPTIDASE"/>
    <property type="match status" value="1"/>
</dbReference>
<sequence length="355" mass="38765">MLPIFAGKHHGSRGFRSRVIGILMAGLVVSGCVTSTLELNDRGNAPIPQKTIVKMRELGMKPADPVLVRIFKRESELEIWKRNSSGRYALMKTYPMCRWSGGLGPKRFEGDRQAPEGFYTVNSGQLNPNSQYHLSFDLGYPNRLERAKGYSGSALMVHGACSSSGCFAISDEHVAEVYAVLRDALRSGQPSVQVQSYPFRMTPQNLAAHSDNPNFSFWMDLKAGYDRFEVLRRPPDFQFCEGRYRFGEPVSGAAPADPLAECPAFAPEVQQVADKSTGDLEKMKSLLNDVQSPGLAYSDGGMNPVFRRILASKGPEHLSKITSSTSVPVSRPQAALADPYVAGRGPSGTGAAKQQ</sequence>
<dbReference type="PROSITE" id="PS52029">
    <property type="entry name" value="LD_TPASE"/>
    <property type="match status" value="1"/>
</dbReference>
<dbReference type="GO" id="GO:0008360">
    <property type="term" value="P:regulation of cell shape"/>
    <property type="evidence" value="ECO:0007669"/>
    <property type="project" value="UniProtKB-UniRule"/>
</dbReference>
<dbReference type="InterPro" id="IPR038063">
    <property type="entry name" value="Transpep_catalytic_dom"/>
</dbReference>
<comment type="caution">
    <text evidence="10">The sequence shown here is derived from an EMBL/GenBank/DDBJ whole genome shotgun (WGS) entry which is preliminary data.</text>
</comment>
<keyword evidence="5 7" id="KW-0573">Peptidoglycan synthesis</keyword>
<feature type="active site" description="Nucleophile" evidence="7">
    <location>
        <position position="166"/>
    </location>
</feature>
<feature type="region of interest" description="Disordered" evidence="8">
    <location>
        <begin position="317"/>
        <end position="355"/>
    </location>
</feature>
<keyword evidence="11" id="KW-1185">Reference proteome</keyword>
<dbReference type="Pfam" id="PF03734">
    <property type="entry name" value="YkuD"/>
    <property type="match status" value="1"/>
</dbReference>
<dbReference type="GO" id="GO:0009252">
    <property type="term" value="P:peptidoglycan biosynthetic process"/>
    <property type="evidence" value="ECO:0007669"/>
    <property type="project" value="UniProtKB-UniPathway"/>
</dbReference>
<dbReference type="UniPathway" id="UPA00219"/>
<keyword evidence="4 7" id="KW-0133">Cell shape</keyword>
<dbReference type="PANTHER" id="PTHR36699:SF1">
    <property type="entry name" value="L,D-TRANSPEPTIDASE YAFK-RELATED"/>
    <property type="match status" value="1"/>
</dbReference>
<evidence type="ECO:0000256" key="3">
    <source>
        <dbReference type="ARBA" id="ARBA00022679"/>
    </source>
</evidence>
<feature type="domain" description="L,D-TPase catalytic" evidence="9">
    <location>
        <begin position="66"/>
        <end position="197"/>
    </location>
</feature>
<keyword evidence="3" id="KW-0808">Transferase</keyword>
<comment type="similarity">
    <text evidence="2">Belongs to the YkuD family.</text>
</comment>
<evidence type="ECO:0000256" key="7">
    <source>
        <dbReference type="PROSITE-ProRule" id="PRU01373"/>
    </source>
</evidence>